<protein>
    <recommendedName>
        <fullName evidence="2">acylglycerol lipase</fullName>
        <ecNumber evidence="2">3.1.1.23</ecNumber>
    </recommendedName>
</protein>
<dbReference type="GO" id="GO:0047372">
    <property type="term" value="F:monoacylglycerol lipase activity"/>
    <property type="evidence" value="ECO:0007669"/>
    <property type="project" value="UniProtKB-EC"/>
</dbReference>
<dbReference type="GO" id="GO:0031966">
    <property type="term" value="C:mitochondrial membrane"/>
    <property type="evidence" value="ECO:0007669"/>
    <property type="project" value="UniProtKB-SubCell"/>
</dbReference>
<dbReference type="GO" id="GO:0046464">
    <property type="term" value="P:acylglycerol catabolic process"/>
    <property type="evidence" value="ECO:0007669"/>
    <property type="project" value="TreeGrafter"/>
</dbReference>
<gene>
    <name evidence="9" type="ORF">GIL414_LOCUS68388</name>
</gene>
<organism evidence="9 10">
    <name type="scientific">Rotaria magnacalcarata</name>
    <dbReference type="NCBI Taxonomy" id="392030"/>
    <lineage>
        <taxon>Eukaryota</taxon>
        <taxon>Metazoa</taxon>
        <taxon>Spiralia</taxon>
        <taxon>Gnathifera</taxon>
        <taxon>Rotifera</taxon>
        <taxon>Eurotatoria</taxon>
        <taxon>Bdelloidea</taxon>
        <taxon>Philodinida</taxon>
        <taxon>Philodinidae</taxon>
        <taxon>Rotaria</taxon>
    </lineage>
</organism>
<dbReference type="PANTHER" id="PTHR43798:SF5">
    <property type="entry name" value="MONOACYLGLYCEROL LIPASE ABHD6"/>
    <property type="match status" value="1"/>
</dbReference>
<dbReference type="EMBL" id="CAJOBJ010327899">
    <property type="protein sequence ID" value="CAF5178153.1"/>
    <property type="molecule type" value="Genomic_DNA"/>
</dbReference>
<evidence type="ECO:0000256" key="1">
    <source>
        <dbReference type="ARBA" id="ARBA00001613"/>
    </source>
</evidence>
<proteinExistence type="predicted"/>
<dbReference type="GO" id="GO:0005765">
    <property type="term" value="C:lysosomal membrane"/>
    <property type="evidence" value="ECO:0007669"/>
    <property type="project" value="UniProtKB-SubCell"/>
</dbReference>
<dbReference type="Pfam" id="PF00561">
    <property type="entry name" value="Abhydrolase_1"/>
    <property type="match status" value="1"/>
</dbReference>
<evidence type="ECO:0000256" key="2">
    <source>
        <dbReference type="ARBA" id="ARBA00013254"/>
    </source>
</evidence>
<sequence>MHSKFTAYRAGLTKHSLLTDNNGVRASFSYNEKGSRNREKPSIVFVHGLSSNKETWISIIKNIPSDYHCITVDLPGHGE</sequence>
<reference evidence="9" key="1">
    <citation type="submission" date="2021-02" db="EMBL/GenBank/DDBJ databases">
        <authorList>
            <person name="Nowell W R."/>
        </authorList>
    </citation>
    <scope>NUCLEOTIDE SEQUENCE</scope>
</reference>
<feature type="non-terminal residue" evidence="9">
    <location>
        <position position="1"/>
    </location>
</feature>
<name>A0A8S3H8B7_9BILA</name>
<dbReference type="EC" id="3.1.1.23" evidence="2"/>
<evidence type="ECO:0000259" key="8">
    <source>
        <dbReference type="Pfam" id="PF00561"/>
    </source>
</evidence>
<dbReference type="SUPFAM" id="SSF53474">
    <property type="entry name" value="alpha/beta-Hydrolases"/>
    <property type="match status" value="1"/>
</dbReference>
<feature type="domain" description="AB hydrolase-1" evidence="8">
    <location>
        <begin position="41"/>
        <end position="79"/>
    </location>
</feature>
<dbReference type="InterPro" id="IPR000073">
    <property type="entry name" value="AB_hydrolase_1"/>
</dbReference>
<evidence type="ECO:0000313" key="10">
    <source>
        <dbReference type="Proteomes" id="UP000681720"/>
    </source>
</evidence>
<comment type="caution">
    <text evidence="9">The sequence shown here is derived from an EMBL/GenBank/DDBJ whole genome shotgun (WGS) entry which is preliminary data.</text>
</comment>
<accession>A0A8S3H8B7</accession>
<comment type="catalytic activity">
    <reaction evidence="6">
        <text>1-dodecanoylglycerol + H2O = dodecanoate + glycerol + H(+)</text>
        <dbReference type="Rhea" id="RHEA:44316"/>
        <dbReference type="ChEBI" id="CHEBI:15377"/>
        <dbReference type="ChEBI" id="CHEBI:15378"/>
        <dbReference type="ChEBI" id="CHEBI:17754"/>
        <dbReference type="ChEBI" id="CHEBI:18262"/>
        <dbReference type="ChEBI" id="CHEBI:75539"/>
    </reaction>
</comment>
<evidence type="ECO:0000256" key="6">
    <source>
        <dbReference type="ARBA" id="ARBA00047662"/>
    </source>
</evidence>
<dbReference type="InterPro" id="IPR029058">
    <property type="entry name" value="AB_hydrolase_fold"/>
</dbReference>
<dbReference type="Gene3D" id="3.40.50.1820">
    <property type="entry name" value="alpha/beta hydrolase"/>
    <property type="match status" value="1"/>
</dbReference>
<dbReference type="GO" id="GO:0031902">
    <property type="term" value="C:late endosome membrane"/>
    <property type="evidence" value="ECO:0007669"/>
    <property type="project" value="UniProtKB-SubCell"/>
</dbReference>
<evidence type="ECO:0000256" key="4">
    <source>
        <dbReference type="ARBA" id="ARBA00037874"/>
    </source>
</evidence>
<dbReference type="InterPro" id="IPR050266">
    <property type="entry name" value="AB_hydrolase_sf"/>
</dbReference>
<comment type="catalytic activity">
    <reaction evidence="1">
        <text>Hydrolyzes glycerol monoesters of long-chain fatty acids.</text>
        <dbReference type="EC" id="3.1.1.23"/>
    </reaction>
</comment>
<evidence type="ECO:0000313" key="9">
    <source>
        <dbReference type="EMBL" id="CAF5178153.1"/>
    </source>
</evidence>
<evidence type="ECO:0000256" key="5">
    <source>
        <dbReference type="ARBA" id="ARBA00046308"/>
    </source>
</evidence>
<evidence type="ECO:0000256" key="7">
    <source>
        <dbReference type="ARBA" id="ARBA00049568"/>
    </source>
</evidence>
<dbReference type="AlphaFoldDB" id="A0A8S3H8B7"/>
<comment type="subcellular location">
    <subcellularLocation>
        <location evidence="3">Late endosome membrane</location>
        <topology evidence="3">Single-pass type II membrane protein</topology>
    </subcellularLocation>
    <subcellularLocation>
        <location evidence="4">Lysosome membrane</location>
        <topology evidence="4">Single-pass type II membrane protein</topology>
    </subcellularLocation>
    <subcellularLocation>
        <location evidence="5">Mitochondrion membrane</location>
        <topology evidence="5">Single-pass type II membrane protein</topology>
    </subcellularLocation>
</comment>
<evidence type="ECO:0000256" key="3">
    <source>
        <dbReference type="ARBA" id="ARBA00037797"/>
    </source>
</evidence>
<dbReference type="PANTHER" id="PTHR43798">
    <property type="entry name" value="MONOACYLGLYCEROL LIPASE"/>
    <property type="match status" value="1"/>
</dbReference>
<dbReference type="Proteomes" id="UP000681720">
    <property type="component" value="Unassembled WGS sequence"/>
</dbReference>
<comment type="function">
    <text evidence="7">Lipase that preferentially hydrolysis medium-chain saturated monoacylglycerols including 2-arachidonoylglycerol. Through 2-arachidonoylglycerol degradation may regulate endocannabinoid signaling pathways. Also has a lysophosphatidyl lipase activity with a preference for lysophosphatidylglycerol among other lysophospholipids. Also able to degrade bis(monoacylglycero)phosphate (BMP) and constitutes the major enzyme for BMP catabolism. BMP, also known as lysobisphosphatidic acid, is enriched in late endosomes and lysosomes and plays a key role in the formation of intraluminal vesicles and in lipid sorting.</text>
</comment>